<dbReference type="InterPro" id="IPR013320">
    <property type="entry name" value="ConA-like_dom_sf"/>
</dbReference>
<keyword evidence="7" id="KW-0732">Signal</keyword>
<reference evidence="8 9" key="1">
    <citation type="journal article" date="2009" name="Stand. Genomic Sci.">
        <title>Complete genome sequence of Beutenbergia cavernae type strain (HKI 0122).</title>
        <authorList>
            <person name="Land M."/>
            <person name="Pukall R."/>
            <person name="Abt B."/>
            <person name="Goker M."/>
            <person name="Rohde M."/>
            <person name="Glavina Del Rio T."/>
            <person name="Tice H."/>
            <person name="Copeland A."/>
            <person name="Cheng J.F."/>
            <person name="Lucas S."/>
            <person name="Chen F."/>
            <person name="Nolan M."/>
            <person name="Bruce D."/>
            <person name="Goodwin L."/>
            <person name="Pitluck S."/>
            <person name="Ivanova N."/>
            <person name="Mavromatis K."/>
            <person name="Ovchinnikova G."/>
            <person name="Pati A."/>
            <person name="Chen A."/>
            <person name="Palaniappan K."/>
            <person name="Hauser L."/>
            <person name="Chang Y.J."/>
            <person name="Jefferies C.C."/>
            <person name="Saunders E."/>
            <person name="Brettin T."/>
            <person name="Detter J.C."/>
            <person name="Han C."/>
            <person name="Chain P."/>
            <person name="Bristow J."/>
            <person name="Eisen J.A."/>
            <person name="Markowitz V."/>
            <person name="Hugenholtz P."/>
            <person name="Kyrpides N.C."/>
            <person name="Klenk H.P."/>
            <person name="Lapidus A."/>
        </authorList>
    </citation>
    <scope>NUCLEOTIDE SEQUENCE [LARGE SCALE GENOMIC DNA]</scope>
    <source>
        <strain evidence="9">ATCC BAA-8 / DSM 12333 / NBRC 16432</strain>
    </source>
</reference>
<evidence type="ECO:0000313" key="8">
    <source>
        <dbReference type="EMBL" id="ACQ78736.1"/>
    </source>
</evidence>
<dbReference type="PANTHER" id="PTHR43301">
    <property type="entry name" value="ARABINAN ENDO-1,5-ALPHA-L-ARABINOSIDASE"/>
    <property type="match status" value="1"/>
</dbReference>
<protein>
    <submittedName>
        <fullName evidence="8">Glycoside hydrolase family 43</fullName>
    </submittedName>
</protein>
<keyword evidence="9" id="KW-1185">Reference proteome</keyword>
<feature type="site" description="Important for catalytic activity, responsible for pKa modulation of the active site Glu and correct orientation of both the proton donor and substrate" evidence="5">
    <location>
        <position position="241"/>
    </location>
</feature>
<accession>C5BX61</accession>
<feature type="chain" id="PRO_5039711596" evidence="7">
    <location>
        <begin position="28"/>
        <end position="829"/>
    </location>
</feature>
<dbReference type="eggNOG" id="COG3507">
    <property type="taxonomic scope" value="Bacteria"/>
</dbReference>
<dbReference type="Gene3D" id="2.60.120.200">
    <property type="match status" value="1"/>
</dbReference>
<dbReference type="PANTHER" id="PTHR43301:SF3">
    <property type="entry name" value="ARABINAN ENDO-1,5-ALPHA-L-ARABINOSIDASE A-RELATED"/>
    <property type="match status" value="1"/>
</dbReference>
<dbReference type="Proteomes" id="UP000007962">
    <property type="component" value="Chromosome"/>
</dbReference>
<dbReference type="SUPFAM" id="SSF75005">
    <property type="entry name" value="Arabinanase/levansucrase/invertase"/>
    <property type="match status" value="1"/>
</dbReference>
<dbReference type="Gene3D" id="2.115.10.20">
    <property type="entry name" value="Glycosyl hydrolase domain, family 43"/>
    <property type="match status" value="1"/>
</dbReference>
<evidence type="ECO:0000256" key="2">
    <source>
        <dbReference type="ARBA" id="ARBA00009865"/>
    </source>
</evidence>
<evidence type="ECO:0000256" key="3">
    <source>
        <dbReference type="ARBA" id="ARBA00022801"/>
    </source>
</evidence>
<gene>
    <name evidence="8" type="ordered locus">Bcav_0473</name>
</gene>
<sequence length="829" mass="86570">MSPATPRTRRLAVVGLATASLITTLVAAPAAADPPDPAIDTGDPAAVAAASVTPSPPPEPATITNPVSSPFADSYADPAVLRGRDGWFYAYATSDPLVSGGEFGLMHMARTRDFADWEYLGTVFDDATRPAWAAPGSFFWAPDVRYVNGEYRLYYTVTDSLAKPGADPGIGMATAPTPAGPWTDIGRPVLESQVLAEAGATAFDLRDYDGAVNSPRELRSPELAATESARAAVPAYQGLIDPSVLADTDGSLYLYVGGFAGGPHVTRLDDTGTTAIGELQQIAVSDRYEGSYVVQHDGAYYLMVSAAGCCSSVASGYSVFAGRSDSPFGPFVDAAGVPLNQSRAGGTQVIAANGNRWVGVGHHAVVTDTTGQDWMVYHGIDRNDGWLNEPGGINKRPMLVDRLDWIDGWPVVNAGAGPSDGPEPGPVTGSALGITTDDPASGRAFRALTGSFASVPDDDGDAGQVAALRPGRRVPAVAVARELLRGENRVEADVRLAGADAEACVRVDGLRRGVEVCVDGAARELVVDARPGGRDVTAAVPERIDLEGWHTLVVTLEGDAVAAELQESRLGDPIARAVADVRRGGGVEGLLSLTARGAGADLDNLSVARLAEGPTTRVPDPEVGDVTYTQTFDGSLDDVLADGWTLLGEHPGLTTADGALSWPLTSGDIAGANGAGPVLVRDAPAGDWVLETDLELDLGTDTVRNFQQAGLLVMADENFFVRLSSVAIGHSRTVEFFTEREHQGVLLLGGHLDGPPATEITLRILRTENAAGEQLYRSAFSIDDGVTWRWGMTWTLPAGTDVRIGLQAGGGATPATTAAFEEVRIRDAA</sequence>
<dbReference type="GO" id="GO:0004553">
    <property type="term" value="F:hydrolase activity, hydrolyzing O-glycosyl compounds"/>
    <property type="evidence" value="ECO:0007669"/>
    <property type="project" value="InterPro"/>
</dbReference>
<evidence type="ECO:0000256" key="1">
    <source>
        <dbReference type="ARBA" id="ARBA00004834"/>
    </source>
</evidence>
<dbReference type="SUPFAM" id="SSF49899">
    <property type="entry name" value="Concanavalin A-like lectins/glucanases"/>
    <property type="match status" value="1"/>
</dbReference>
<dbReference type="InterPro" id="IPR006710">
    <property type="entry name" value="Glyco_hydro_43"/>
</dbReference>
<dbReference type="AlphaFoldDB" id="C5BX61"/>
<dbReference type="EMBL" id="CP001618">
    <property type="protein sequence ID" value="ACQ78736.1"/>
    <property type="molecule type" value="Genomic_DNA"/>
</dbReference>
<evidence type="ECO:0000256" key="4">
    <source>
        <dbReference type="ARBA" id="ARBA00023295"/>
    </source>
</evidence>
<dbReference type="Pfam" id="PF04616">
    <property type="entry name" value="Glyco_hydro_43"/>
    <property type="match status" value="2"/>
</dbReference>
<keyword evidence="4" id="KW-0326">Glycosidase</keyword>
<organism evidence="8 9">
    <name type="scientific">Beutenbergia cavernae (strain ATCC BAA-8 / DSM 12333 / CCUG 43141 / JCM 11478 / NBRC 16432 / NCIMB 13614 / HKI 0122)</name>
    <dbReference type="NCBI Taxonomy" id="471853"/>
    <lineage>
        <taxon>Bacteria</taxon>
        <taxon>Bacillati</taxon>
        <taxon>Actinomycetota</taxon>
        <taxon>Actinomycetes</taxon>
        <taxon>Micrococcales</taxon>
        <taxon>Beutenbergiaceae</taxon>
        <taxon>Beutenbergia</taxon>
    </lineage>
</organism>
<dbReference type="GO" id="GO:0005975">
    <property type="term" value="P:carbohydrate metabolic process"/>
    <property type="evidence" value="ECO:0007669"/>
    <property type="project" value="InterPro"/>
</dbReference>
<dbReference type="InterPro" id="IPR023296">
    <property type="entry name" value="Glyco_hydro_beta-prop_sf"/>
</dbReference>
<comment type="similarity">
    <text evidence="2">Belongs to the glycosyl hydrolase 43 family.</text>
</comment>
<dbReference type="InterPro" id="IPR050727">
    <property type="entry name" value="GH43_arabinanases"/>
</dbReference>
<evidence type="ECO:0000256" key="7">
    <source>
        <dbReference type="SAM" id="SignalP"/>
    </source>
</evidence>
<dbReference type="RefSeq" id="WP_012725516.1">
    <property type="nucleotide sequence ID" value="NC_012669.1"/>
</dbReference>
<feature type="region of interest" description="Disordered" evidence="6">
    <location>
        <begin position="415"/>
        <end position="435"/>
    </location>
</feature>
<evidence type="ECO:0000256" key="6">
    <source>
        <dbReference type="SAM" id="MobiDB-lite"/>
    </source>
</evidence>
<dbReference type="HOGENOM" id="CLU_388142_0_0_11"/>
<dbReference type="KEGG" id="bcv:Bcav_0473"/>
<evidence type="ECO:0000313" key="9">
    <source>
        <dbReference type="Proteomes" id="UP000007962"/>
    </source>
</evidence>
<feature type="region of interest" description="Disordered" evidence="6">
    <location>
        <begin position="33"/>
        <end position="69"/>
    </location>
</feature>
<feature type="compositionally biased region" description="Low complexity" evidence="6">
    <location>
        <begin position="38"/>
        <end position="53"/>
    </location>
</feature>
<comment type="pathway">
    <text evidence="1">Glycan metabolism; L-arabinan degradation.</text>
</comment>
<dbReference type="CAZy" id="GH43">
    <property type="family name" value="Glycoside Hydrolase Family 43"/>
</dbReference>
<keyword evidence="3 8" id="KW-0378">Hydrolase</keyword>
<dbReference type="CDD" id="cd18616">
    <property type="entry name" value="GH43_ABN-like"/>
    <property type="match status" value="1"/>
</dbReference>
<name>C5BX61_BEUC1</name>
<dbReference type="STRING" id="471853.Bcav_0473"/>
<feature type="signal peptide" evidence="7">
    <location>
        <begin position="1"/>
        <end position="27"/>
    </location>
</feature>
<proteinExistence type="inferred from homology"/>
<evidence type="ECO:0000256" key="5">
    <source>
        <dbReference type="PIRSR" id="PIRSR606710-2"/>
    </source>
</evidence>